<sequence length="350" mass="37533">MNRHITVRAKNHFSFLVDVKALITIVILIVLTFLFILSSAAIGEKNFSLIRVFQTFLGNGSSLENLFILSFRMPRIIMSLFVGICLAVAGTILQNIVKNPLASPDVIGITGGASLAVVIFLTQFSTMSTSLTVSIKWLPAVAITGAFLTGLLIYIFAWSKGISPIRLVLIGIGISLFTQSLTTLFMISGPLYQAQQANVWITGTVATASWEQINVLFPVVLLLMILSLFSIRMMNIQELGDTIARGTGNQVQLTKSLLFILSVSLTGMSVAFAGAISFVGLIAPHIARKLVGSMYGALLPVAALVGGMIVIASDLIGRTLFAPIQVPAGVFTAAIGAPYFLYLLYSNRNV</sequence>
<evidence type="ECO:0000256" key="8">
    <source>
        <dbReference type="SAM" id="Phobius"/>
    </source>
</evidence>
<organism evidence="9 10">
    <name type="scientific">Bacillus carboniphilus</name>
    <dbReference type="NCBI Taxonomy" id="86663"/>
    <lineage>
        <taxon>Bacteria</taxon>
        <taxon>Bacillati</taxon>
        <taxon>Bacillota</taxon>
        <taxon>Bacilli</taxon>
        <taxon>Bacillales</taxon>
        <taxon>Bacillaceae</taxon>
        <taxon>Bacillus</taxon>
    </lineage>
</organism>
<keyword evidence="10" id="KW-1185">Reference proteome</keyword>
<accession>A0ABY9JRI8</accession>
<feature type="transmembrane region" description="Helical" evidence="8">
    <location>
        <begin position="328"/>
        <end position="345"/>
    </location>
</feature>
<keyword evidence="7 8" id="KW-0472">Membrane</keyword>
<evidence type="ECO:0000313" key="9">
    <source>
        <dbReference type="EMBL" id="WLR41348.1"/>
    </source>
</evidence>
<dbReference type="RefSeq" id="WP_226541112.1">
    <property type="nucleotide sequence ID" value="NZ_CP129013.1"/>
</dbReference>
<dbReference type="PANTHER" id="PTHR30472:SF24">
    <property type="entry name" value="FERRIC ENTEROBACTIN TRANSPORT SYSTEM PERMEASE PROTEIN FEPG"/>
    <property type="match status" value="1"/>
</dbReference>
<evidence type="ECO:0000256" key="7">
    <source>
        <dbReference type="ARBA" id="ARBA00023136"/>
    </source>
</evidence>
<keyword evidence="6 8" id="KW-1133">Transmembrane helix</keyword>
<keyword evidence="3" id="KW-0813">Transport</keyword>
<evidence type="ECO:0000313" key="10">
    <source>
        <dbReference type="Proteomes" id="UP001197974"/>
    </source>
</evidence>
<dbReference type="Proteomes" id="UP001197974">
    <property type="component" value="Chromosome"/>
</dbReference>
<protein>
    <submittedName>
        <fullName evidence="9">Iron ABC transporter permease</fullName>
    </submittedName>
</protein>
<feature type="transmembrane region" description="Helical" evidence="8">
    <location>
        <begin position="76"/>
        <end position="94"/>
    </location>
</feature>
<dbReference type="Pfam" id="PF01032">
    <property type="entry name" value="FecCD"/>
    <property type="match status" value="1"/>
</dbReference>
<keyword evidence="5 8" id="KW-0812">Transmembrane</keyword>
<comment type="similarity">
    <text evidence="2">Belongs to the binding-protein-dependent transport system permease family. FecCD subfamily.</text>
</comment>
<evidence type="ECO:0000256" key="5">
    <source>
        <dbReference type="ARBA" id="ARBA00022692"/>
    </source>
</evidence>
<feature type="transmembrane region" description="Helical" evidence="8">
    <location>
        <begin position="295"/>
        <end position="316"/>
    </location>
</feature>
<evidence type="ECO:0000256" key="3">
    <source>
        <dbReference type="ARBA" id="ARBA00022448"/>
    </source>
</evidence>
<feature type="transmembrane region" description="Helical" evidence="8">
    <location>
        <begin position="257"/>
        <end position="283"/>
    </location>
</feature>
<feature type="transmembrane region" description="Helical" evidence="8">
    <location>
        <begin position="106"/>
        <end position="125"/>
    </location>
</feature>
<evidence type="ECO:0000256" key="6">
    <source>
        <dbReference type="ARBA" id="ARBA00022989"/>
    </source>
</evidence>
<proteinExistence type="inferred from homology"/>
<comment type="subcellular location">
    <subcellularLocation>
        <location evidence="1">Cell membrane</location>
        <topology evidence="1">Multi-pass membrane protein</topology>
    </subcellularLocation>
</comment>
<dbReference type="Gene3D" id="1.10.3470.10">
    <property type="entry name" value="ABC transporter involved in vitamin B12 uptake, BtuC"/>
    <property type="match status" value="1"/>
</dbReference>
<dbReference type="EMBL" id="CP129013">
    <property type="protein sequence ID" value="WLR41348.1"/>
    <property type="molecule type" value="Genomic_DNA"/>
</dbReference>
<dbReference type="CDD" id="cd06550">
    <property type="entry name" value="TM_ABC_iron-siderophores_like"/>
    <property type="match status" value="1"/>
</dbReference>
<feature type="transmembrane region" description="Helical" evidence="8">
    <location>
        <begin position="168"/>
        <end position="192"/>
    </location>
</feature>
<evidence type="ECO:0000256" key="2">
    <source>
        <dbReference type="ARBA" id="ARBA00007935"/>
    </source>
</evidence>
<feature type="transmembrane region" description="Helical" evidence="8">
    <location>
        <begin position="21"/>
        <end position="42"/>
    </location>
</feature>
<gene>
    <name evidence="9" type="ORF">LC087_10515</name>
</gene>
<evidence type="ECO:0000256" key="4">
    <source>
        <dbReference type="ARBA" id="ARBA00022475"/>
    </source>
</evidence>
<feature type="transmembrane region" description="Helical" evidence="8">
    <location>
        <begin position="212"/>
        <end position="231"/>
    </location>
</feature>
<dbReference type="InterPro" id="IPR000522">
    <property type="entry name" value="ABC_transptr_permease_BtuC"/>
</dbReference>
<name>A0ABY9JRI8_9BACI</name>
<dbReference type="PANTHER" id="PTHR30472">
    <property type="entry name" value="FERRIC ENTEROBACTIN TRANSPORT SYSTEM PERMEASE PROTEIN"/>
    <property type="match status" value="1"/>
</dbReference>
<dbReference type="SUPFAM" id="SSF81345">
    <property type="entry name" value="ABC transporter involved in vitamin B12 uptake, BtuC"/>
    <property type="match status" value="1"/>
</dbReference>
<reference evidence="9 10" key="1">
    <citation type="submission" date="2023-06" db="EMBL/GenBank/DDBJ databases">
        <title>Five Gram-positive bacteria isolated from mangrove sediments in Shenzhen, Guangdong, China.</title>
        <authorList>
            <person name="Yu S."/>
            <person name="Zheng W."/>
            <person name="Huang Y."/>
        </authorList>
    </citation>
    <scope>NUCLEOTIDE SEQUENCE [LARGE SCALE GENOMIC DNA]</scope>
    <source>
        <strain evidence="9 10">SaN35-3</strain>
    </source>
</reference>
<dbReference type="InterPro" id="IPR037294">
    <property type="entry name" value="ABC_BtuC-like"/>
</dbReference>
<keyword evidence="4" id="KW-1003">Cell membrane</keyword>
<feature type="transmembrane region" description="Helical" evidence="8">
    <location>
        <begin position="137"/>
        <end position="156"/>
    </location>
</feature>
<evidence type="ECO:0000256" key="1">
    <source>
        <dbReference type="ARBA" id="ARBA00004651"/>
    </source>
</evidence>